<reference evidence="2" key="2">
    <citation type="submission" date="2010-03" db="EMBL/GenBank/DDBJ databases">
        <title>The genome sequence of Coccidioides posadasii strain Silveira.</title>
        <authorList>
            <consortium name="The Broad Institute Genome Sequencing Center for Infectious Disease"/>
            <person name="Neafsey D."/>
            <person name="Orbach M."/>
            <person name="Henn M.R."/>
            <person name="Cole G.T."/>
            <person name="Galgiani J."/>
            <person name="Gardner M.J."/>
            <person name="Kirkland T.N."/>
            <person name="Taylor J.W."/>
            <person name="Young S.K."/>
            <person name="Zeng Q."/>
            <person name="Koehrsen M."/>
            <person name="Alvarado L."/>
            <person name="Berlin A."/>
            <person name="Borenstein D."/>
            <person name="Chapman S.B."/>
            <person name="Chen Z."/>
            <person name="Engels R."/>
            <person name="Freedman E."/>
            <person name="Gellesch M."/>
            <person name="Goldberg J."/>
            <person name="Griggs A."/>
            <person name="Gujja S."/>
            <person name="Heilman E."/>
            <person name="Heiman D."/>
            <person name="Howarth C."/>
            <person name="Jen D."/>
            <person name="Larson L."/>
            <person name="Mehta T."/>
            <person name="Neiman D."/>
            <person name="Park D."/>
            <person name="Pearson M."/>
            <person name="Richards J."/>
            <person name="Roberts A."/>
            <person name="Saif S."/>
            <person name="Shea T."/>
            <person name="Shenoy N."/>
            <person name="Sisk P."/>
            <person name="Stolte C."/>
            <person name="Sykes S."/>
            <person name="Walk T."/>
            <person name="White J."/>
            <person name="Yandava C."/>
            <person name="Haas B."/>
            <person name="Nusbaum C."/>
            <person name="Birren B."/>
        </authorList>
    </citation>
    <scope>NUCLEOTIDE SEQUENCE [LARGE SCALE GENOMIC DNA]</scope>
    <source>
        <strain evidence="2">RMSCC 757 / Silveira</strain>
    </source>
</reference>
<dbReference type="Proteomes" id="UP000002497">
    <property type="component" value="Unassembled WGS sequence"/>
</dbReference>
<dbReference type="VEuPathDB" id="FungiDB:CPSG_08415"/>
<protein>
    <submittedName>
        <fullName evidence="1">Uncharacterized protein</fullName>
    </submittedName>
</protein>
<sequence>MWCKNNIELKITYSQDMMQHYHDIIQQENQSILLFFMYIAELKQDLDSLPDEFFHVLFLWMKLRPIIWAELDKLQHQSKTVMKL</sequence>
<dbReference type="HOGENOM" id="CLU_2527291_0_0_1"/>
<name>E9DFA0_COCPS</name>
<keyword evidence="2" id="KW-1185">Reference proteome</keyword>
<accession>E9DFA0</accession>
<dbReference type="STRING" id="443226.E9DFA0"/>
<organism evidence="2">
    <name type="scientific">Coccidioides posadasii (strain RMSCC 757 / Silveira)</name>
    <name type="common">Valley fever fungus</name>
    <dbReference type="NCBI Taxonomy" id="443226"/>
    <lineage>
        <taxon>Eukaryota</taxon>
        <taxon>Fungi</taxon>
        <taxon>Dikarya</taxon>
        <taxon>Ascomycota</taxon>
        <taxon>Pezizomycotina</taxon>
        <taxon>Eurotiomycetes</taxon>
        <taxon>Eurotiomycetidae</taxon>
        <taxon>Onygenales</taxon>
        <taxon>Onygenaceae</taxon>
        <taxon>Coccidioides</taxon>
    </lineage>
</organism>
<gene>
    <name evidence="1" type="ORF">CPSG_08415</name>
</gene>
<evidence type="ECO:0000313" key="1">
    <source>
        <dbReference type="EMBL" id="EFW14757.1"/>
    </source>
</evidence>
<dbReference type="EMBL" id="GL636503">
    <property type="protein sequence ID" value="EFW14757.1"/>
    <property type="molecule type" value="Genomic_DNA"/>
</dbReference>
<dbReference type="AlphaFoldDB" id="E9DFA0"/>
<reference evidence="2" key="1">
    <citation type="journal article" date="2010" name="Genome Res.">
        <title>Population genomic sequencing of Coccidioides fungi reveals recent hybridization and transposon control.</title>
        <authorList>
            <person name="Neafsey D.E."/>
            <person name="Barker B.M."/>
            <person name="Sharpton T.J."/>
            <person name="Stajich J.E."/>
            <person name="Park D.J."/>
            <person name="Whiston E."/>
            <person name="Hung C.-Y."/>
            <person name="McMahan C."/>
            <person name="White J."/>
            <person name="Sykes S."/>
            <person name="Heiman D."/>
            <person name="Young S."/>
            <person name="Zeng Q."/>
            <person name="Abouelleil A."/>
            <person name="Aftuck L."/>
            <person name="Bessette D."/>
            <person name="Brown A."/>
            <person name="FitzGerald M."/>
            <person name="Lui A."/>
            <person name="Macdonald J.P."/>
            <person name="Priest M."/>
            <person name="Orbach M.J."/>
            <person name="Galgiani J.N."/>
            <person name="Kirkland T.N."/>
            <person name="Cole G.T."/>
            <person name="Birren B.W."/>
            <person name="Henn M.R."/>
            <person name="Taylor J.W."/>
            <person name="Rounsley S.D."/>
        </authorList>
    </citation>
    <scope>NUCLEOTIDE SEQUENCE [LARGE SCALE GENOMIC DNA]</scope>
    <source>
        <strain evidence="2">RMSCC 757 / Silveira</strain>
    </source>
</reference>
<proteinExistence type="predicted"/>
<evidence type="ECO:0000313" key="2">
    <source>
        <dbReference type="Proteomes" id="UP000002497"/>
    </source>
</evidence>